<dbReference type="OrthoDB" id="340239at2"/>
<evidence type="ECO:0000256" key="5">
    <source>
        <dbReference type="ARBA" id="ARBA00023163"/>
    </source>
</evidence>
<evidence type="ECO:0000256" key="4">
    <source>
        <dbReference type="ARBA" id="ARBA00023125"/>
    </source>
</evidence>
<evidence type="ECO:0000256" key="1">
    <source>
        <dbReference type="ARBA" id="ARBA00010641"/>
    </source>
</evidence>
<keyword evidence="3" id="KW-0731">Sigma factor</keyword>
<dbReference type="InterPro" id="IPR013324">
    <property type="entry name" value="RNA_pol_sigma_r3/r4-like"/>
</dbReference>
<evidence type="ECO:0000313" key="9">
    <source>
        <dbReference type="Proteomes" id="UP000323824"/>
    </source>
</evidence>
<dbReference type="SUPFAM" id="SSF88659">
    <property type="entry name" value="Sigma3 and sigma4 domains of RNA polymerase sigma factors"/>
    <property type="match status" value="1"/>
</dbReference>
<evidence type="ECO:0000259" key="7">
    <source>
        <dbReference type="Pfam" id="PF08281"/>
    </source>
</evidence>
<reference evidence="8 9" key="1">
    <citation type="submission" date="2019-02" db="EMBL/GenBank/DDBJ databases">
        <authorList>
            <person name="Fomenkov A."/>
            <person name="Dubinina G."/>
            <person name="Grabovich M."/>
            <person name="Vincze T."/>
            <person name="Roberts R.J."/>
        </authorList>
    </citation>
    <scope>NUCLEOTIDE SEQUENCE [LARGE SCALE GENOMIC DNA]</scope>
    <source>
        <strain evidence="8 9">P</strain>
    </source>
</reference>
<dbReference type="InterPro" id="IPR014284">
    <property type="entry name" value="RNA_pol_sigma-70_dom"/>
</dbReference>
<evidence type="ECO:0000256" key="3">
    <source>
        <dbReference type="ARBA" id="ARBA00023082"/>
    </source>
</evidence>
<dbReference type="EMBL" id="CP035807">
    <property type="protein sequence ID" value="QEN03582.1"/>
    <property type="molecule type" value="Genomic_DNA"/>
</dbReference>
<dbReference type="AlphaFoldDB" id="A0A5C1QBL5"/>
<dbReference type="CDD" id="cd06171">
    <property type="entry name" value="Sigma70_r4"/>
    <property type="match status" value="1"/>
</dbReference>
<dbReference type="Gene3D" id="1.10.1740.10">
    <property type="match status" value="1"/>
</dbReference>
<dbReference type="GO" id="GO:0003677">
    <property type="term" value="F:DNA binding"/>
    <property type="evidence" value="ECO:0007669"/>
    <property type="project" value="UniProtKB-KW"/>
</dbReference>
<dbReference type="Gene3D" id="1.10.10.10">
    <property type="entry name" value="Winged helix-like DNA-binding domain superfamily/Winged helix DNA-binding domain"/>
    <property type="match status" value="1"/>
</dbReference>
<keyword evidence="9" id="KW-1185">Reference proteome</keyword>
<feature type="domain" description="RNA polymerase sigma-70 region 2" evidence="6">
    <location>
        <begin position="8"/>
        <end position="74"/>
    </location>
</feature>
<protein>
    <submittedName>
        <fullName evidence="8">RNA polymerase sigma factor</fullName>
    </submittedName>
</protein>
<dbReference type="NCBIfam" id="TIGR02937">
    <property type="entry name" value="sigma70-ECF"/>
    <property type="match status" value="1"/>
</dbReference>
<organism evidence="8 9">
    <name type="scientific">Thiospirochaeta perfilievii</name>
    <dbReference type="NCBI Taxonomy" id="252967"/>
    <lineage>
        <taxon>Bacteria</taxon>
        <taxon>Pseudomonadati</taxon>
        <taxon>Spirochaetota</taxon>
        <taxon>Spirochaetia</taxon>
        <taxon>Spirochaetales</taxon>
        <taxon>Spirochaetaceae</taxon>
        <taxon>Thiospirochaeta</taxon>
    </lineage>
</organism>
<dbReference type="InterPro" id="IPR013249">
    <property type="entry name" value="RNA_pol_sigma70_r4_t2"/>
</dbReference>
<dbReference type="RefSeq" id="WP_149566840.1">
    <property type="nucleotide sequence ID" value="NZ_CP035807.1"/>
</dbReference>
<evidence type="ECO:0000256" key="2">
    <source>
        <dbReference type="ARBA" id="ARBA00023015"/>
    </source>
</evidence>
<dbReference type="PANTHER" id="PTHR43133">
    <property type="entry name" value="RNA POLYMERASE ECF-TYPE SIGMA FACTO"/>
    <property type="match status" value="1"/>
</dbReference>
<evidence type="ECO:0000313" key="8">
    <source>
        <dbReference type="EMBL" id="QEN03582.1"/>
    </source>
</evidence>
<dbReference type="Pfam" id="PF08281">
    <property type="entry name" value="Sigma70_r4_2"/>
    <property type="match status" value="1"/>
</dbReference>
<reference evidence="8 9" key="2">
    <citation type="submission" date="2019-09" db="EMBL/GenBank/DDBJ databases">
        <title>Complete Genome Sequence and Methylome Analysis of free living Spirochaetas.</title>
        <authorList>
            <person name="Leshcheva N."/>
            <person name="Mikheeva N."/>
        </authorList>
    </citation>
    <scope>NUCLEOTIDE SEQUENCE [LARGE SCALE GENOMIC DNA]</scope>
    <source>
        <strain evidence="8 9">P</strain>
    </source>
</reference>
<evidence type="ECO:0000259" key="6">
    <source>
        <dbReference type="Pfam" id="PF04542"/>
    </source>
</evidence>
<dbReference type="GO" id="GO:0016987">
    <property type="term" value="F:sigma factor activity"/>
    <property type="evidence" value="ECO:0007669"/>
    <property type="project" value="UniProtKB-KW"/>
</dbReference>
<dbReference type="GO" id="GO:0006352">
    <property type="term" value="P:DNA-templated transcription initiation"/>
    <property type="evidence" value="ECO:0007669"/>
    <property type="project" value="InterPro"/>
</dbReference>
<accession>A0A5C1QBL5</accession>
<keyword evidence="4" id="KW-0238">DNA-binding</keyword>
<dbReference type="InterPro" id="IPR039425">
    <property type="entry name" value="RNA_pol_sigma-70-like"/>
</dbReference>
<dbReference type="KEGG" id="sper:EW093_02330"/>
<name>A0A5C1QBL5_9SPIO</name>
<dbReference type="PANTHER" id="PTHR43133:SF8">
    <property type="entry name" value="RNA POLYMERASE SIGMA FACTOR HI_1459-RELATED"/>
    <property type="match status" value="1"/>
</dbReference>
<dbReference type="InterPro" id="IPR036388">
    <property type="entry name" value="WH-like_DNA-bd_sf"/>
</dbReference>
<dbReference type="InterPro" id="IPR007627">
    <property type="entry name" value="RNA_pol_sigma70_r2"/>
</dbReference>
<dbReference type="Proteomes" id="UP000323824">
    <property type="component" value="Chromosome"/>
</dbReference>
<dbReference type="Pfam" id="PF04542">
    <property type="entry name" value="Sigma70_r2"/>
    <property type="match status" value="1"/>
</dbReference>
<gene>
    <name evidence="8" type="ORF">EW093_02330</name>
</gene>
<keyword evidence="5" id="KW-0804">Transcription</keyword>
<proteinExistence type="inferred from homology"/>
<sequence>MTDFSEVYDANFELIMRIAYRFTGDLEAAEDLCQDTFIKYFEKFGNKHSNKNEKSVFYLIKIVKNLSINYEKRRKIEYRVFNQYKNESLSYDNESGLSDLVKKEQISDIQKALLLIPYKYRLPLILKEYEQLSYIEISKIINSSVSNVKILIHRAKNIFKEKLKEIEHGHTA</sequence>
<keyword evidence="2" id="KW-0805">Transcription regulation</keyword>
<feature type="domain" description="RNA polymerase sigma factor 70 region 4 type 2" evidence="7">
    <location>
        <begin position="108"/>
        <end position="156"/>
    </location>
</feature>
<comment type="similarity">
    <text evidence="1">Belongs to the sigma-70 factor family. ECF subfamily.</text>
</comment>
<dbReference type="InterPro" id="IPR013325">
    <property type="entry name" value="RNA_pol_sigma_r2"/>
</dbReference>
<dbReference type="SUPFAM" id="SSF88946">
    <property type="entry name" value="Sigma2 domain of RNA polymerase sigma factors"/>
    <property type="match status" value="1"/>
</dbReference>